<gene>
    <name evidence="1" type="ORF">R1flu_017335</name>
</gene>
<evidence type="ECO:0000313" key="2">
    <source>
        <dbReference type="Proteomes" id="UP001605036"/>
    </source>
</evidence>
<name>A0ABD1ZDQ4_9MARC</name>
<dbReference type="Proteomes" id="UP001605036">
    <property type="component" value="Unassembled WGS sequence"/>
</dbReference>
<proteinExistence type="predicted"/>
<keyword evidence="2" id="KW-1185">Reference proteome</keyword>
<dbReference type="EMBL" id="JBHFFA010000001">
    <property type="protein sequence ID" value="KAL2649207.1"/>
    <property type="molecule type" value="Genomic_DNA"/>
</dbReference>
<accession>A0ABD1ZDQ4</accession>
<evidence type="ECO:0000313" key="1">
    <source>
        <dbReference type="EMBL" id="KAL2649207.1"/>
    </source>
</evidence>
<sequence length="110" mass="12498">MDARQIGVRVEMLFSTANSLNSFSSHLHSPMVVPEITAIGQQALEMAIGITKLHVGQVRNEFETRSRAPDRRIEEVFQELRQELRDGLHTLGGRMNTSYGRMGIWSVEWS</sequence>
<protein>
    <submittedName>
        <fullName evidence="1">Uncharacterized protein</fullName>
    </submittedName>
</protein>
<reference evidence="1 2" key="1">
    <citation type="submission" date="2024-09" db="EMBL/GenBank/DDBJ databases">
        <title>Chromosome-scale assembly of Riccia fluitans.</title>
        <authorList>
            <person name="Paukszto L."/>
            <person name="Sawicki J."/>
            <person name="Karawczyk K."/>
            <person name="Piernik-Szablinska J."/>
            <person name="Szczecinska M."/>
            <person name="Mazdziarz M."/>
        </authorList>
    </citation>
    <scope>NUCLEOTIDE SEQUENCE [LARGE SCALE GENOMIC DNA]</scope>
    <source>
        <strain evidence="1">Rf_01</strain>
        <tissue evidence="1">Aerial parts of the thallus</tissue>
    </source>
</reference>
<dbReference type="AlphaFoldDB" id="A0ABD1ZDQ4"/>
<organism evidence="1 2">
    <name type="scientific">Riccia fluitans</name>
    <dbReference type="NCBI Taxonomy" id="41844"/>
    <lineage>
        <taxon>Eukaryota</taxon>
        <taxon>Viridiplantae</taxon>
        <taxon>Streptophyta</taxon>
        <taxon>Embryophyta</taxon>
        <taxon>Marchantiophyta</taxon>
        <taxon>Marchantiopsida</taxon>
        <taxon>Marchantiidae</taxon>
        <taxon>Marchantiales</taxon>
        <taxon>Ricciaceae</taxon>
        <taxon>Riccia</taxon>
    </lineage>
</organism>
<comment type="caution">
    <text evidence="1">The sequence shown here is derived from an EMBL/GenBank/DDBJ whole genome shotgun (WGS) entry which is preliminary data.</text>
</comment>